<proteinExistence type="predicted"/>
<dbReference type="PROSITE" id="PS51733">
    <property type="entry name" value="BPL_LPL_CATALYTIC"/>
    <property type="match status" value="1"/>
</dbReference>
<dbReference type="RefSeq" id="WP_246276799.1">
    <property type="nucleotide sequence ID" value="NZ_CAWPPK010000265.1"/>
</dbReference>
<dbReference type="PANTHER" id="PTHR43679">
    <property type="entry name" value="OCTANOYLTRANSFERASE LIPM-RELATED"/>
    <property type="match status" value="1"/>
</dbReference>
<dbReference type="Pfam" id="PF21948">
    <property type="entry name" value="LplA-B_cat"/>
    <property type="match status" value="1"/>
</dbReference>
<evidence type="ECO:0000313" key="2">
    <source>
        <dbReference type="EMBL" id="NQE35292.1"/>
    </source>
</evidence>
<comment type="caution">
    <text evidence="2">The sequence shown here is derived from an EMBL/GenBank/DDBJ whole genome shotgun (WGS) entry which is preliminary data.</text>
</comment>
<feature type="domain" description="BPL/LPL catalytic" evidence="1">
    <location>
        <begin position="33"/>
        <end position="226"/>
    </location>
</feature>
<dbReference type="Gene3D" id="3.30.930.10">
    <property type="entry name" value="Bira Bifunctional Protein, Domain 2"/>
    <property type="match status" value="1"/>
</dbReference>
<dbReference type="InterPro" id="IPR004143">
    <property type="entry name" value="BPL_LPL_catalytic"/>
</dbReference>
<dbReference type="Proteomes" id="UP000702425">
    <property type="component" value="Unassembled WGS sequence"/>
</dbReference>
<gene>
    <name evidence="2" type="primary">lipM</name>
    <name evidence="2" type="ORF">E5S67_03022</name>
</gene>
<keyword evidence="2" id="KW-0012">Acyltransferase</keyword>
<dbReference type="InterPro" id="IPR045864">
    <property type="entry name" value="aa-tRNA-synth_II/BPL/LPL"/>
</dbReference>
<dbReference type="GO" id="GO:0033819">
    <property type="term" value="F:lipoyl(octanoyl) transferase activity"/>
    <property type="evidence" value="ECO:0007669"/>
    <property type="project" value="UniProtKB-EC"/>
</dbReference>
<name>A0ABX2CY26_9CYAN</name>
<dbReference type="PANTHER" id="PTHR43679:SF2">
    <property type="entry name" value="OCTANOYL-[GCVH]:PROTEIN N-OCTANOYLTRANSFERASE"/>
    <property type="match status" value="1"/>
</dbReference>
<dbReference type="InterPro" id="IPR050664">
    <property type="entry name" value="Octanoyltrans_LipM/LipL"/>
</dbReference>
<evidence type="ECO:0000313" key="3">
    <source>
        <dbReference type="Proteomes" id="UP000702425"/>
    </source>
</evidence>
<keyword evidence="3" id="KW-1185">Reference proteome</keyword>
<sequence length="259" mass="29053">MANSVWRLIPLLSASGSVQMAIDQWLLEQHLAGKNPPTLRFYTWQPAAISLGYHQRRWPEFWQQLSWRGMPVELVRRPSGGRAVLHQGDLTYAVVASGFGSSRMNAYQTICEFLIEGWRAMGLDLHYGEAGRGYIHNPNCFGTATGADLVTLDGHKLIGSAQLRRGDAILQHGSMRLQPDVKLFSQVFGEELIPVKLPLSSDGNDLIATVIDVLSAAACRCLEIDLEVQPLSDREWQDIAYFEARRKKENILDTRYLTS</sequence>
<protein>
    <submittedName>
        <fullName evidence="2">Octanoyltransferase LipM</fullName>
        <ecNumber evidence="2">2.3.1.181</ecNumber>
    </submittedName>
</protein>
<dbReference type="CDD" id="cd16443">
    <property type="entry name" value="LplA"/>
    <property type="match status" value="1"/>
</dbReference>
<keyword evidence="2" id="KW-0808">Transferase</keyword>
<dbReference type="SUPFAM" id="SSF55681">
    <property type="entry name" value="Class II aaRS and biotin synthetases"/>
    <property type="match status" value="1"/>
</dbReference>
<organism evidence="2 3">
    <name type="scientific">Microcoleus asticus IPMA8</name>
    <dbReference type="NCBI Taxonomy" id="2563858"/>
    <lineage>
        <taxon>Bacteria</taxon>
        <taxon>Bacillati</taxon>
        <taxon>Cyanobacteriota</taxon>
        <taxon>Cyanophyceae</taxon>
        <taxon>Oscillatoriophycideae</taxon>
        <taxon>Oscillatoriales</taxon>
        <taxon>Microcoleaceae</taxon>
        <taxon>Microcoleus</taxon>
        <taxon>Microcoleus asticus</taxon>
    </lineage>
</organism>
<evidence type="ECO:0000259" key="1">
    <source>
        <dbReference type="PROSITE" id="PS51733"/>
    </source>
</evidence>
<dbReference type="EMBL" id="SRRZ01000051">
    <property type="protein sequence ID" value="NQE35292.1"/>
    <property type="molecule type" value="Genomic_DNA"/>
</dbReference>
<accession>A0ABX2CY26</accession>
<dbReference type="EC" id="2.3.1.181" evidence="2"/>
<reference evidence="2 3" key="1">
    <citation type="journal article" date="2020" name="Sci. Rep.">
        <title>A novel cyanobacterial geosmin producer, revising GeoA distribution and dispersion patterns in Bacteria.</title>
        <authorList>
            <person name="Churro C."/>
            <person name="Semedo-Aguiar A.P."/>
            <person name="Silva A.D."/>
            <person name="Pereira-Leal J.B."/>
            <person name="Leite R.B."/>
        </authorList>
    </citation>
    <scope>NUCLEOTIDE SEQUENCE [LARGE SCALE GENOMIC DNA]</scope>
    <source>
        <strain evidence="2 3">IPMA8</strain>
    </source>
</reference>